<dbReference type="Proteomes" id="UP000799537">
    <property type="component" value="Unassembled WGS sequence"/>
</dbReference>
<evidence type="ECO:0000313" key="3">
    <source>
        <dbReference type="Proteomes" id="UP000799537"/>
    </source>
</evidence>
<feature type="compositionally biased region" description="Low complexity" evidence="1">
    <location>
        <begin position="429"/>
        <end position="439"/>
    </location>
</feature>
<feature type="compositionally biased region" description="Low complexity" evidence="1">
    <location>
        <begin position="269"/>
        <end position="280"/>
    </location>
</feature>
<organism evidence="2 3">
    <name type="scientific">Zasmidium cellare ATCC 36951</name>
    <dbReference type="NCBI Taxonomy" id="1080233"/>
    <lineage>
        <taxon>Eukaryota</taxon>
        <taxon>Fungi</taxon>
        <taxon>Dikarya</taxon>
        <taxon>Ascomycota</taxon>
        <taxon>Pezizomycotina</taxon>
        <taxon>Dothideomycetes</taxon>
        <taxon>Dothideomycetidae</taxon>
        <taxon>Mycosphaerellales</taxon>
        <taxon>Mycosphaerellaceae</taxon>
        <taxon>Zasmidium</taxon>
    </lineage>
</organism>
<protein>
    <submittedName>
        <fullName evidence="2">Uncharacterized protein</fullName>
    </submittedName>
</protein>
<gene>
    <name evidence="2" type="ORF">M409DRAFT_21779</name>
</gene>
<feature type="compositionally biased region" description="Basic and acidic residues" evidence="1">
    <location>
        <begin position="414"/>
        <end position="428"/>
    </location>
</feature>
<feature type="compositionally biased region" description="Acidic residues" evidence="1">
    <location>
        <begin position="398"/>
        <end position="413"/>
    </location>
</feature>
<feature type="compositionally biased region" description="Basic and acidic residues" evidence="1">
    <location>
        <begin position="286"/>
        <end position="295"/>
    </location>
</feature>
<keyword evidence="3" id="KW-1185">Reference proteome</keyword>
<feature type="compositionally biased region" description="Polar residues" evidence="1">
    <location>
        <begin position="452"/>
        <end position="473"/>
    </location>
</feature>
<feature type="region of interest" description="Disordered" evidence="1">
    <location>
        <begin position="269"/>
        <end position="375"/>
    </location>
</feature>
<dbReference type="AlphaFoldDB" id="A0A6A6CMG2"/>
<feature type="region of interest" description="Disordered" evidence="1">
    <location>
        <begin position="390"/>
        <end position="564"/>
    </location>
</feature>
<sequence length="580" mass="65012">MIHEDGIEVYLKPHGTENEDVKFAEFPPRDFESFEGEGEERNKRCLILAHQGNFDVVVRCHPHFKMYSASGLHTTIRDGRQTPHKVRSMITQRSLVFEQTLTCLAHYRDTHWKQVLMRYIMADAPKALSGAFDHDKCTVLEAGRRANGSITVTLYRVTPKWLDQADTQTNFNRLYGPQDPSVERDFQKGETKKLKGKNGFPYIFEFRYRSEDCIRSVNNSQPLNQMPSAVTSVGAIVDIAFINDPDFRRIREQDKEERQKMSDAFKNRQAAIAEQQSAQATIGTQVEKRADDARKSNTKRQKPTPEFCDCPDPSHNRPKKKLTLKLTPWVQNGLAKSSKLQGVGEEEPPKPPTPPQIFFSKEPDASKEDSKPPVCTNCKKIKVAKSKRPAFVRKWYAEDDDDQDDDQDDDEVYQEPKLEIGEEVKYESSSETVTSSTAVNAGSDAQEDDEITGSTANGTRAPSPVDDSSQQQKPAGEVSIAINSEATSPSLDQGRQPSFTEPLRSSPEVPNAEQESQTGTSGEMAVAQDQAEADGAVAPQRPEKRAASTTIEQQPPKKPRVNIDLTIDDDDDLIIIKEEP</sequence>
<dbReference type="EMBL" id="ML993591">
    <property type="protein sequence ID" value="KAF2168345.1"/>
    <property type="molecule type" value="Genomic_DNA"/>
</dbReference>
<name>A0A6A6CMG2_ZASCE</name>
<evidence type="ECO:0000313" key="2">
    <source>
        <dbReference type="EMBL" id="KAF2168345.1"/>
    </source>
</evidence>
<evidence type="ECO:0000256" key="1">
    <source>
        <dbReference type="SAM" id="MobiDB-lite"/>
    </source>
</evidence>
<dbReference type="RefSeq" id="XP_033669234.1">
    <property type="nucleotide sequence ID" value="XM_033806024.1"/>
</dbReference>
<dbReference type="OrthoDB" id="10650831at2759"/>
<reference evidence="2" key="1">
    <citation type="journal article" date="2020" name="Stud. Mycol.">
        <title>101 Dothideomycetes genomes: a test case for predicting lifestyles and emergence of pathogens.</title>
        <authorList>
            <person name="Haridas S."/>
            <person name="Albert R."/>
            <person name="Binder M."/>
            <person name="Bloem J."/>
            <person name="Labutti K."/>
            <person name="Salamov A."/>
            <person name="Andreopoulos B."/>
            <person name="Baker S."/>
            <person name="Barry K."/>
            <person name="Bills G."/>
            <person name="Bluhm B."/>
            <person name="Cannon C."/>
            <person name="Castanera R."/>
            <person name="Culley D."/>
            <person name="Daum C."/>
            <person name="Ezra D."/>
            <person name="Gonzalez J."/>
            <person name="Henrissat B."/>
            <person name="Kuo A."/>
            <person name="Liang C."/>
            <person name="Lipzen A."/>
            <person name="Lutzoni F."/>
            <person name="Magnuson J."/>
            <person name="Mondo S."/>
            <person name="Nolan M."/>
            <person name="Ohm R."/>
            <person name="Pangilinan J."/>
            <person name="Park H.-J."/>
            <person name="Ramirez L."/>
            <person name="Alfaro M."/>
            <person name="Sun H."/>
            <person name="Tritt A."/>
            <person name="Yoshinaga Y."/>
            <person name="Zwiers L.-H."/>
            <person name="Turgeon B."/>
            <person name="Goodwin S."/>
            <person name="Spatafora J."/>
            <person name="Crous P."/>
            <person name="Grigoriev I."/>
        </authorList>
    </citation>
    <scope>NUCLEOTIDE SEQUENCE</scope>
    <source>
        <strain evidence="2">ATCC 36951</strain>
    </source>
</reference>
<dbReference type="GeneID" id="54559296"/>
<feature type="compositionally biased region" description="Polar residues" evidence="1">
    <location>
        <begin position="481"/>
        <end position="499"/>
    </location>
</feature>
<proteinExistence type="predicted"/>
<feature type="compositionally biased region" description="Basic and acidic residues" evidence="1">
    <location>
        <begin position="361"/>
        <end position="371"/>
    </location>
</feature>
<accession>A0A6A6CMG2</accession>